<comment type="caution">
    <text evidence="1">The sequence shown here is derived from an EMBL/GenBank/DDBJ whole genome shotgun (WGS) entry which is preliminary data.</text>
</comment>
<organism evidence="1 2">
    <name type="scientific">Bacillus thermotolerans</name>
    <name type="common">Quasibacillus thermotolerans</name>
    <dbReference type="NCBI Taxonomy" id="1221996"/>
    <lineage>
        <taxon>Bacteria</taxon>
        <taxon>Bacillati</taxon>
        <taxon>Bacillota</taxon>
        <taxon>Bacilli</taxon>
        <taxon>Bacillales</taxon>
        <taxon>Bacillaceae</taxon>
        <taxon>Bacillus</taxon>
    </lineage>
</organism>
<accession>A0A0F5HXL3</accession>
<evidence type="ECO:0000313" key="2">
    <source>
        <dbReference type="Proteomes" id="UP000031563"/>
    </source>
</evidence>
<proteinExistence type="predicted"/>
<keyword evidence="2" id="KW-1185">Reference proteome</keyword>
<dbReference type="OrthoDB" id="2936297at2"/>
<dbReference type="AlphaFoldDB" id="A0A0F5HXL3"/>
<gene>
    <name evidence="1" type="ORF">QY95_01229</name>
</gene>
<evidence type="ECO:0008006" key="3">
    <source>
        <dbReference type="Google" id="ProtNLM"/>
    </source>
</evidence>
<reference evidence="1" key="1">
    <citation type="submission" date="2015-02" db="EMBL/GenBank/DDBJ databases">
        <title>Genome Assembly of Bacillaceae bacterium MTCC 8252.</title>
        <authorList>
            <person name="Verma A."/>
            <person name="Khatri I."/>
            <person name="Mual P."/>
            <person name="Subramanian S."/>
            <person name="Krishnamurthi S."/>
        </authorList>
    </citation>
    <scope>NUCLEOTIDE SEQUENCE [LARGE SCALE GENOMIC DNA]</scope>
    <source>
        <strain evidence="1">MTCC 8252</strain>
    </source>
</reference>
<accession>A0A0F5I5W3</accession>
<protein>
    <recommendedName>
        <fullName evidence="3">IDEAL domain-containing protein</fullName>
    </recommendedName>
</protein>
<sequence length="88" mass="10277">MYKPGAWVKVKNRNAIGYVLESSYHGVKVFVIKNGEPAGEYRYSYHQLTLMDDELTSDELFDLANLTIDLGQKEWFMEVTERMKEIPQ</sequence>
<dbReference type="Proteomes" id="UP000031563">
    <property type="component" value="Unassembled WGS sequence"/>
</dbReference>
<name>A0A0F5HXL3_BACTR</name>
<evidence type="ECO:0000313" key="1">
    <source>
        <dbReference type="EMBL" id="KKB40655.1"/>
    </source>
</evidence>
<dbReference type="EMBL" id="JWIR02000027">
    <property type="protein sequence ID" value="KKB40655.1"/>
    <property type="molecule type" value="Genomic_DNA"/>
</dbReference>
<dbReference type="RefSeq" id="WP_039233154.1">
    <property type="nucleotide sequence ID" value="NZ_JWIQ02000013.1"/>
</dbReference>